<dbReference type="PIRSF" id="PIRSF016184">
    <property type="entry name" value="PhzC_PhzF"/>
    <property type="match status" value="1"/>
</dbReference>
<dbReference type="EMBL" id="JBHUEE010000002">
    <property type="protein sequence ID" value="MFD1717492.1"/>
    <property type="molecule type" value="Genomic_DNA"/>
</dbReference>
<name>A0ABW4L501_9MICO</name>
<organism evidence="1 2">
    <name type="scientific">Georgenia deserti</name>
    <dbReference type="NCBI Taxonomy" id="2093781"/>
    <lineage>
        <taxon>Bacteria</taxon>
        <taxon>Bacillati</taxon>
        <taxon>Actinomycetota</taxon>
        <taxon>Actinomycetes</taxon>
        <taxon>Micrococcales</taxon>
        <taxon>Bogoriellaceae</taxon>
        <taxon>Georgenia</taxon>
    </lineage>
</organism>
<dbReference type="PANTHER" id="PTHR13774">
    <property type="entry name" value="PHENAZINE BIOSYNTHESIS PROTEIN"/>
    <property type="match status" value="1"/>
</dbReference>
<accession>A0ABW4L501</accession>
<dbReference type="InterPro" id="IPR003719">
    <property type="entry name" value="Phenazine_PhzF-like"/>
</dbReference>
<protein>
    <submittedName>
        <fullName evidence="1">PhzF family phenazine biosynthesis protein</fullName>
    </submittedName>
</protein>
<dbReference type="Gene3D" id="3.10.310.10">
    <property type="entry name" value="Diaminopimelate Epimerase, Chain A, domain 1"/>
    <property type="match status" value="2"/>
</dbReference>
<dbReference type="PANTHER" id="PTHR13774:SF32">
    <property type="entry name" value="ANTISENSE-ENHANCING SEQUENCE 1"/>
    <property type="match status" value="1"/>
</dbReference>
<gene>
    <name evidence="1" type="ORF">ACFSE6_06575</name>
</gene>
<proteinExistence type="predicted"/>
<dbReference type="Proteomes" id="UP001597277">
    <property type="component" value="Unassembled WGS sequence"/>
</dbReference>
<evidence type="ECO:0000313" key="2">
    <source>
        <dbReference type="Proteomes" id="UP001597277"/>
    </source>
</evidence>
<dbReference type="RefSeq" id="WP_388003824.1">
    <property type="nucleotide sequence ID" value="NZ_JBHUEE010000002.1"/>
</dbReference>
<keyword evidence="2" id="KW-1185">Reference proteome</keyword>
<dbReference type="NCBIfam" id="TIGR00654">
    <property type="entry name" value="PhzF_family"/>
    <property type="match status" value="1"/>
</dbReference>
<dbReference type="SUPFAM" id="SSF54506">
    <property type="entry name" value="Diaminopimelate epimerase-like"/>
    <property type="match status" value="1"/>
</dbReference>
<reference evidence="2" key="1">
    <citation type="journal article" date="2019" name="Int. J. Syst. Evol. Microbiol.">
        <title>The Global Catalogue of Microorganisms (GCM) 10K type strain sequencing project: providing services to taxonomists for standard genome sequencing and annotation.</title>
        <authorList>
            <consortium name="The Broad Institute Genomics Platform"/>
            <consortium name="The Broad Institute Genome Sequencing Center for Infectious Disease"/>
            <person name="Wu L."/>
            <person name="Ma J."/>
        </authorList>
    </citation>
    <scope>NUCLEOTIDE SEQUENCE [LARGE SCALE GENOMIC DNA]</scope>
    <source>
        <strain evidence="2">JCM 17130</strain>
    </source>
</reference>
<evidence type="ECO:0000313" key="1">
    <source>
        <dbReference type="EMBL" id="MFD1717492.1"/>
    </source>
</evidence>
<dbReference type="Pfam" id="PF02567">
    <property type="entry name" value="PhzC-PhzF"/>
    <property type="match status" value="1"/>
</dbReference>
<comment type="caution">
    <text evidence="1">The sequence shown here is derived from an EMBL/GenBank/DDBJ whole genome shotgun (WGS) entry which is preliminary data.</text>
</comment>
<sequence>MTARRFLQVNVFSADPLGGNPLAVVVDAAGLSTDRMQRLARWTNLSETAFLLPPSSEEADYRVRIFTPTAELPFAGHPTLGTAHALLATGGTPRTPGRLVQECGAGAVALRDDGGRWAFAGPPLVRYEPPTDEIRGRVTAALGLTREQVLDASWVDNGPGWLGLRLDSAETVRGVVPDYPALGGLDVGIVGAIDGAGSGEPAFEVRAFMDTGDEDPVTGSLNASLGRWLRDLGVAPSSYVAAQGAALGRTGRIHISEDDGEIWVAGEVTTVVDGTIDLEGGER</sequence>